<dbReference type="InterPro" id="IPR052532">
    <property type="entry name" value="SUA5_domain"/>
</dbReference>
<dbReference type="SUPFAM" id="SSF55821">
    <property type="entry name" value="YrdC/RibB"/>
    <property type="match status" value="1"/>
</dbReference>
<keyword evidence="3" id="KW-1185">Reference proteome</keyword>
<evidence type="ECO:0000259" key="1">
    <source>
        <dbReference type="PROSITE" id="PS51163"/>
    </source>
</evidence>
<dbReference type="Proteomes" id="UP000254575">
    <property type="component" value="Unassembled WGS sequence"/>
</dbReference>
<dbReference type="PROSITE" id="PS51163">
    <property type="entry name" value="YRDC"/>
    <property type="match status" value="1"/>
</dbReference>
<dbReference type="PANTHER" id="PTHR42828">
    <property type="entry name" value="DHBP SYNTHASE RIBB-LIKE ALPHA/BETA DOMAIN-CONTAINING PROTEIN"/>
    <property type="match status" value="1"/>
</dbReference>
<accession>A0A380MIX5</accession>
<proteinExistence type="predicted"/>
<dbReference type="InterPro" id="IPR006070">
    <property type="entry name" value="Sua5-like_dom"/>
</dbReference>
<dbReference type="GO" id="GO:0003725">
    <property type="term" value="F:double-stranded RNA binding"/>
    <property type="evidence" value="ECO:0007669"/>
    <property type="project" value="InterPro"/>
</dbReference>
<dbReference type="Pfam" id="PF01300">
    <property type="entry name" value="Sua5_yciO_yrdC"/>
    <property type="match status" value="1"/>
</dbReference>
<dbReference type="OrthoDB" id="9781656at2"/>
<sequence>MSQWIESQAGFIKSRDLQNISNALAGGAIAVIPSDTGYALVCRLGDKNAGNRIRQLRELDKDHPFTIMCSDLTHLSQYARVDNVQFRLLKRLFPGAFTCILPASKEVPRLVQHEKRKTIGIRIPEHGICQSIIAAHQEALMGISLNSDEEQYFINLHDMDKAFINAVDIIVDCGELPLRPSTVLDLTEMPPLILRQGAGDISLLQQESYR</sequence>
<dbReference type="AlphaFoldDB" id="A0A380MIX5"/>
<evidence type="ECO:0000313" key="2">
    <source>
        <dbReference type="EMBL" id="SUO91443.1"/>
    </source>
</evidence>
<dbReference type="EMBL" id="UHIA01000003">
    <property type="protein sequence ID" value="SUO91443.1"/>
    <property type="molecule type" value="Genomic_DNA"/>
</dbReference>
<name>A0A380MIX5_9GAMM</name>
<dbReference type="RefSeq" id="WP_115217481.1">
    <property type="nucleotide sequence ID" value="NZ_UHIA01000003.1"/>
</dbReference>
<reference evidence="2 3" key="1">
    <citation type="submission" date="2018-06" db="EMBL/GenBank/DDBJ databases">
        <authorList>
            <consortium name="Pathogen Informatics"/>
            <person name="Doyle S."/>
        </authorList>
    </citation>
    <scope>NUCLEOTIDE SEQUENCE [LARGE SCALE GENOMIC DNA]</scope>
    <source>
        <strain evidence="2 3">NCTC10717</strain>
    </source>
</reference>
<dbReference type="Gene3D" id="3.90.870.10">
    <property type="entry name" value="DHBP synthase"/>
    <property type="match status" value="1"/>
</dbReference>
<evidence type="ECO:0000313" key="3">
    <source>
        <dbReference type="Proteomes" id="UP000254575"/>
    </source>
</evidence>
<dbReference type="PANTHER" id="PTHR42828:SF3">
    <property type="entry name" value="THREONYLCARBAMOYL-AMP SYNTHASE"/>
    <property type="match status" value="1"/>
</dbReference>
<protein>
    <submittedName>
        <fullName evidence="2">Translation factor (SUA5)</fullName>
    </submittedName>
</protein>
<dbReference type="InterPro" id="IPR017945">
    <property type="entry name" value="DHBP_synth_RibB-like_a/b_dom"/>
</dbReference>
<organism evidence="2 3">
    <name type="scientific">Suttonella indologenes</name>
    <dbReference type="NCBI Taxonomy" id="13276"/>
    <lineage>
        <taxon>Bacteria</taxon>
        <taxon>Pseudomonadati</taxon>
        <taxon>Pseudomonadota</taxon>
        <taxon>Gammaproteobacteria</taxon>
        <taxon>Cardiobacteriales</taxon>
        <taxon>Cardiobacteriaceae</taxon>
        <taxon>Suttonella</taxon>
    </lineage>
</organism>
<gene>
    <name evidence="2" type="primary">yciO</name>
    <name evidence="2" type="ORF">NCTC10717_00160</name>
</gene>
<dbReference type="NCBIfam" id="TIGR00057">
    <property type="entry name" value="L-threonylcarbamoyladenylate synthase"/>
    <property type="match status" value="1"/>
</dbReference>
<feature type="domain" description="YrdC-like" evidence="1">
    <location>
        <begin position="14"/>
        <end position="199"/>
    </location>
</feature>